<accession>A0AA88GBL3</accession>
<dbReference type="InterPro" id="IPR000408">
    <property type="entry name" value="Reg_chr_condens"/>
</dbReference>
<dbReference type="PROSITE" id="PS50012">
    <property type="entry name" value="RCC1_3"/>
    <property type="match status" value="2"/>
</dbReference>
<feature type="disulfide bond" evidence="1">
    <location>
        <begin position="971"/>
        <end position="980"/>
    </location>
</feature>
<dbReference type="InterPro" id="IPR000742">
    <property type="entry name" value="EGF"/>
</dbReference>
<comment type="caution">
    <text evidence="4">The sequence shown here is derived from an EMBL/GenBank/DDBJ whole genome shotgun (WGS) entry which is preliminary data.</text>
</comment>
<name>A0AA88GBL3_NAELO</name>
<dbReference type="PROSITE" id="PS50026">
    <property type="entry name" value="EGF_3"/>
    <property type="match status" value="1"/>
</dbReference>
<proteinExistence type="predicted"/>
<dbReference type="Proteomes" id="UP000816034">
    <property type="component" value="Unassembled WGS sequence"/>
</dbReference>
<evidence type="ECO:0000259" key="3">
    <source>
        <dbReference type="PROSITE" id="PS50026"/>
    </source>
</evidence>
<dbReference type="RefSeq" id="XP_044541783.1">
    <property type="nucleotide sequence ID" value="XM_044689627.1"/>
</dbReference>
<evidence type="ECO:0000313" key="4">
    <source>
        <dbReference type="EMBL" id="KAG2370919.1"/>
    </source>
</evidence>
<dbReference type="GeneID" id="68106172"/>
<sequence length="1015" mass="111605">MTRPAPTSCSYRRCSSLLIFLSSLLCVYFSFEFVASQQEQHFYPTSQILVWGNNVDHKCGYPYMMSSELPVRSKRLEQAAFTNSYSSYYHPALGLSNVNSSLVQVADGFSFKMILVHYVNGENGNFVNETIYGCGDNGNNQLGFFDQPPIAISPMAPIYTFSTADLLSTNPLRDLKIVQLTCWFDCLALTNDGKVFRHEIYTRKWVQLAFPSTMIHPDTSLEIPVNIIQIEETGAFGKETYFALTSEGFVFTWGYNNSGIRGHSFEVELAETPMIIPSLRNITFITTGSFINEDHSSSMALAINSTGHVFTWGSNEEGALGLNMVETCVTCIVPFPQLVPFNYELTGRIVKADAIALHVVAWSENGQIFTWGSDVDAQTSNGLGMQISPWNMTEYFYEKVIENSPMDSFIVKECSVSVGATACLIGGNIYSFGSIPTRGTLVSEQIALVPLPSNVTTFKLLREGGIAVLENNEVYVWGVNWQAKGCFDDYYHLQFPQPLSRNPPTPFKPFINSSEPEDKQQLSNVIIQGGFDCNYVLITKPNKTQSTLHVWGQCQNSLNLAATAPVKEPSDDQIPFFNLSDRMIDISYKQTHALALTSNGTVIGWGENYNNQLGFSSQTQTPIPLLQEIPLEERRATQISAGVSFSLILLNNGSLIGAGSNYRGNLASEISPVSQFTIINTTFLQEGESIIDIEACDEVSFVVTSSGKVYGSGSNDGLRLVNNPSIVQIPYFVPLKGGIIDSKRIIKVVGYYFAVLLSEDGDAIVFKDGTSKKLELPDPTDSVIDISVHRGNEHMYDGVQNVHLLTRKGNIYGNGSNAWFEMSATLEIQEAITPTLTISSKNTDGIPYAIGTGLNHAIVAVAKAWSCFSKNSTDDAVCNSSGFCVAPDTCRCKHVNISGIDCGEFKCFGIWRNDSNVCSGAGNCTTLDTCVCQEGFFGANCSVRVATCFRKFPHDACNGNGVCVAPDKCECKEGYYGPQCENKSCYEFASFEKELAASRRSSSMKMNLCNKILRL</sequence>
<protein>
    <recommendedName>
        <fullName evidence="3">EGF-like domain-containing protein</fullName>
    </recommendedName>
</protein>
<evidence type="ECO:0000256" key="2">
    <source>
        <dbReference type="PROSITE-ProRule" id="PRU00235"/>
    </source>
</evidence>
<organism evidence="4 5">
    <name type="scientific">Naegleria lovaniensis</name>
    <name type="common">Amoeba</name>
    <dbReference type="NCBI Taxonomy" id="51637"/>
    <lineage>
        <taxon>Eukaryota</taxon>
        <taxon>Discoba</taxon>
        <taxon>Heterolobosea</taxon>
        <taxon>Tetramitia</taxon>
        <taxon>Eutetramitia</taxon>
        <taxon>Vahlkampfiidae</taxon>
        <taxon>Naegleria</taxon>
    </lineage>
</organism>
<comment type="caution">
    <text evidence="1">Lacks conserved residue(s) required for the propagation of feature annotation.</text>
</comment>
<dbReference type="EMBL" id="PYSW02000073">
    <property type="protein sequence ID" value="KAG2370919.1"/>
    <property type="molecule type" value="Genomic_DNA"/>
</dbReference>
<dbReference type="SUPFAM" id="SSF50985">
    <property type="entry name" value="RCC1/BLIP-II"/>
    <property type="match status" value="3"/>
</dbReference>
<dbReference type="Pfam" id="PF00415">
    <property type="entry name" value="RCC1"/>
    <property type="match status" value="1"/>
</dbReference>
<gene>
    <name evidence="4" type="ORF">C9374_013719</name>
</gene>
<dbReference type="AlphaFoldDB" id="A0AA88GBL3"/>
<feature type="domain" description="EGF-like" evidence="3">
    <location>
        <begin position="944"/>
        <end position="981"/>
    </location>
</feature>
<dbReference type="InterPro" id="IPR009091">
    <property type="entry name" value="RCC1/BLIP-II"/>
</dbReference>
<dbReference type="SMART" id="SM00181">
    <property type="entry name" value="EGF"/>
    <property type="match status" value="2"/>
</dbReference>
<evidence type="ECO:0000313" key="5">
    <source>
        <dbReference type="Proteomes" id="UP000816034"/>
    </source>
</evidence>
<dbReference type="Pfam" id="PF13540">
    <property type="entry name" value="RCC1_2"/>
    <property type="match status" value="2"/>
</dbReference>
<keyword evidence="1" id="KW-1015">Disulfide bond</keyword>
<dbReference type="Pfam" id="PF23106">
    <property type="entry name" value="EGF_Teneurin"/>
    <property type="match status" value="1"/>
</dbReference>
<dbReference type="Gene3D" id="2.130.10.30">
    <property type="entry name" value="Regulator of chromosome condensation 1/beta-lactamase-inhibitor protein II"/>
    <property type="match status" value="2"/>
</dbReference>
<feature type="repeat" description="RCC1" evidence="2">
    <location>
        <begin position="307"/>
        <end position="365"/>
    </location>
</feature>
<dbReference type="PROSITE" id="PS00022">
    <property type="entry name" value="EGF_1"/>
    <property type="match status" value="2"/>
</dbReference>
<keyword evidence="1" id="KW-0245">EGF-like domain</keyword>
<dbReference type="InterPro" id="IPR051553">
    <property type="entry name" value="Ran_GTPase-activating"/>
</dbReference>
<evidence type="ECO:0000256" key="1">
    <source>
        <dbReference type="PROSITE-ProRule" id="PRU00076"/>
    </source>
</evidence>
<dbReference type="Gene3D" id="2.10.25.10">
    <property type="entry name" value="Laminin"/>
    <property type="match status" value="2"/>
</dbReference>
<feature type="repeat" description="RCC1" evidence="2">
    <location>
        <begin position="600"/>
        <end position="652"/>
    </location>
</feature>
<reference evidence="4 5" key="1">
    <citation type="journal article" date="2018" name="BMC Genomics">
        <title>The genome of Naegleria lovaniensis, the basis for a comparative approach to unravel pathogenicity factors of the human pathogenic amoeba N. fowleri.</title>
        <authorList>
            <person name="Liechti N."/>
            <person name="Schurch N."/>
            <person name="Bruggmann R."/>
            <person name="Wittwer M."/>
        </authorList>
    </citation>
    <scope>NUCLEOTIDE SEQUENCE [LARGE SCALE GENOMIC DNA]</scope>
    <source>
        <strain evidence="4 5">ATCC 30569</strain>
    </source>
</reference>
<dbReference type="PROSITE" id="PS01186">
    <property type="entry name" value="EGF_2"/>
    <property type="match status" value="2"/>
</dbReference>
<dbReference type="PANTHER" id="PTHR45982:SF1">
    <property type="entry name" value="REGULATOR OF CHROMOSOME CONDENSATION"/>
    <property type="match status" value="1"/>
</dbReference>
<dbReference type="PANTHER" id="PTHR45982">
    <property type="entry name" value="REGULATOR OF CHROMOSOME CONDENSATION"/>
    <property type="match status" value="1"/>
</dbReference>
<keyword evidence="5" id="KW-1185">Reference proteome</keyword>